<gene>
    <name evidence="1" type="ORF">A3F83_03455</name>
</gene>
<dbReference type="STRING" id="1817867.A3F83_03455"/>
<dbReference type="EMBL" id="MFIX01000092">
    <property type="protein sequence ID" value="OGG04751.1"/>
    <property type="molecule type" value="Genomic_DNA"/>
</dbReference>
<dbReference type="Proteomes" id="UP000179129">
    <property type="component" value="Unassembled WGS sequence"/>
</dbReference>
<reference evidence="1 2" key="1">
    <citation type="journal article" date="2016" name="Nat. Commun.">
        <title>Thousands of microbial genomes shed light on interconnected biogeochemical processes in an aquifer system.</title>
        <authorList>
            <person name="Anantharaman K."/>
            <person name="Brown C.T."/>
            <person name="Hug L.A."/>
            <person name="Sharon I."/>
            <person name="Castelle C.J."/>
            <person name="Probst A.J."/>
            <person name="Thomas B.C."/>
            <person name="Singh A."/>
            <person name="Wilkins M.J."/>
            <person name="Karaoz U."/>
            <person name="Brodie E.L."/>
            <person name="Williams K.H."/>
            <person name="Hubbard S.S."/>
            <person name="Banfield J.F."/>
        </authorList>
    </citation>
    <scope>NUCLEOTIDE SEQUENCE [LARGE SCALE GENOMIC DNA]</scope>
</reference>
<dbReference type="AlphaFoldDB" id="A0A1F5YX36"/>
<accession>A0A1F5YX36</accession>
<dbReference type="PROSITE" id="PS51257">
    <property type="entry name" value="PROKAR_LIPOPROTEIN"/>
    <property type="match status" value="1"/>
</dbReference>
<name>A0A1F5YX36_9BACT</name>
<evidence type="ECO:0000313" key="1">
    <source>
        <dbReference type="EMBL" id="OGG04751.1"/>
    </source>
</evidence>
<proteinExistence type="predicted"/>
<sequence>MQKISGVISCLSLSFMFGLACIGYVFAGDEKAPSPAGPLLRQADSLALAGDSAATLALLDQADGARKRIGCVFELRETD</sequence>
<comment type="caution">
    <text evidence="1">The sequence shown here is derived from an EMBL/GenBank/DDBJ whole genome shotgun (WGS) entry which is preliminary data.</text>
</comment>
<evidence type="ECO:0000313" key="2">
    <source>
        <dbReference type="Proteomes" id="UP000179129"/>
    </source>
</evidence>
<protein>
    <submittedName>
        <fullName evidence="1">Uncharacterized protein</fullName>
    </submittedName>
</protein>
<organism evidence="1 2">
    <name type="scientific">Candidatus Glassbacteria bacterium RIFCSPLOWO2_12_FULL_58_11</name>
    <dbReference type="NCBI Taxonomy" id="1817867"/>
    <lineage>
        <taxon>Bacteria</taxon>
        <taxon>Candidatus Glassiibacteriota</taxon>
    </lineage>
</organism>